<evidence type="ECO:0000313" key="1">
    <source>
        <dbReference type="EMBL" id="OKB66004.1"/>
    </source>
</evidence>
<name>A0A1Q4NYT8_SERMA</name>
<dbReference type="EMBL" id="MJAO01000014">
    <property type="protein sequence ID" value="OKB66004.1"/>
    <property type="molecule type" value="Genomic_DNA"/>
</dbReference>
<dbReference type="Proteomes" id="UP000185770">
    <property type="component" value="Unassembled WGS sequence"/>
</dbReference>
<proteinExistence type="predicted"/>
<sequence>MHRLYSYLCAIHALPSPVRTVNKTETIERFPEGENMIEEREILYAFNNGVQILYKMESDTFQSDDVCRECWVSYEVVHDGGYAISPQKKQFYNRCQEDFWLKMQAEHA</sequence>
<reference evidence="1 2" key="1">
    <citation type="submission" date="2016-09" db="EMBL/GenBank/DDBJ databases">
        <title>Serratia marcescens MSU-97 and epiphytic antimycotic-producing bacteria.</title>
        <authorList>
            <person name="Matilla M.A."/>
        </authorList>
    </citation>
    <scope>NUCLEOTIDE SEQUENCE [LARGE SCALE GENOMIC DNA]</scope>
    <source>
        <strain evidence="1 2">MSU-97</strain>
    </source>
</reference>
<evidence type="ECO:0000313" key="2">
    <source>
        <dbReference type="Proteomes" id="UP000185770"/>
    </source>
</evidence>
<dbReference type="AlphaFoldDB" id="A0A1Q4NYT8"/>
<comment type="caution">
    <text evidence="1">The sequence shown here is derived from an EMBL/GenBank/DDBJ whole genome shotgun (WGS) entry which is preliminary data.</text>
</comment>
<protein>
    <submittedName>
        <fullName evidence="1">Uncharacterized protein</fullName>
    </submittedName>
</protein>
<gene>
    <name evidence="1" type="ORF">BHU62_14955</name>
</gene>
<organism evidence="1 2">
    <name type="scientific">Serratia marcescens</name>
    <dbReference type="NCBI Taxonomy" id="615"/>
    <lineage>
        <taxon>Bacteria</taxon>
        <taxon>Pseudomonadati</taxon>
        <taxon>Pseudomonadota</taxon>
        <taxon>Gammaproteobacteria</taxon>
        <taxon>Enterobacterales</taxon>
        <taxon>Yersiniaceae</taxon>
        <taxon>Serratia</taxon>
    </lineage>
</organism>
<accession>A0A1Q4NYT8</accession>